<evidence type="ECO:0000313" key="10">
    <source>
        <dbReference type="EMBL" id="AXY83438.1"/>
    </source>
</evidence>
<keyword evidence="6 10" id="KW-0675">Receptor</keyword>
<dbReference type="Pfam" id="PF24576">
    <property type="entry name" value="IR75A_N"/>
    <property type="match status" value="1"/>
</dbReference>
<protein>
    <submittedName>
        <fullName evidence="10">Putative ionotropic receptor 8</fullName>
    </submittedName>
</protein>
<evidence type="ECO:0000256" key="6">
    <source>
        <dbReference type="ARBA" id="ARBA00023170"/>
    </source>
</evidence>
<feature type="domain" description="Ionotropic receptor 75a N-terminal" evidence="9">
    <location>
        <begin position="24"/>
        <end position="98"/>
    </location>
</feature>
<sequence>MVVPQAENIGPRNKILYDQRLISIIDNANTSVDTDVTVAFKVSPSEYQLNAYFNYGKEQGGKFFVEPLGTWSVKNGLNIFSKKYKFYRRFDFNKLGIRFILVARGDSLKSFNIESMNNPNYDPNFLHSSKITTHVLRTLAETHNISYIYTVTDRWIGNYEKNSSRVVSTSLYFREQDISNVIRFKYPGILDRLDFATGTSSNVEAHFFYRIPTKGVGKFENKFLIPFTYASWLCVIGLLALCAVFLSVAARVERRPSAGQYGPFSVLAALCQQFYEDISSEDPMGSSAGRKIGIFVTGTSCVLIYNYYTSSVVSWLLNGPPPLINSLEELNDSPLNVILEDIGYVRSWLYSPGYFFNSKTIKAEDEMRKKKVQTKKAGDPLLEPLDKGIQMVKEGGYAFLMQSSVAGLCFSKILTRMELCELGSLSTIPATPCYSAIQRRSPFKEFYNWGLTRMKERGHANYATRVFYAPVLKCDGTLPRPLALGGAAPAFVLLAFGMLISLFILIAEILLARSSDNKVNRVIEV</sequence>
<dbReference type="EMBL" id="MF625611">
    <property type="protein sequence ID" value="AXY83438.1"/>
    <property type="molecule type" value="mRNA"/>
</dbReference>
<evidence type="ECO:0000256" key="2">
    <source>
        <dbReference type="ARBA" id="ARBA00022475"/>
    </source>
</evidence>
<reference evidence="10" key="1">
    <citation type="submission" date="2017-08" db="EMBL/GenBank/DDBJ databases">
        <title>Analysis of the Antennal Transcriptome and Chemosensory-related Genes of Conopomorpha sinensis Bradley (Lepidoptera: Gracilariidae).</title>
        <authorList>
            <person name="Li P."/>
            <person name="Liu Y."/>
            <person name="Wang S."/>
            <person name="Sun H."/>
        </authorList>
    </citation>
    <scope>NUCLEOTIDE SEQUENCE</scope>
</reference>
<accession>A0A3S7SGU3</accession>
<evidence type="ECO:0000256" key="4">
    <source>
        <dbReference type="ARBA" id="ARBA00022989"/>
    </source>
</evidence>
<keyword evidence="3 8" id="KW-0812">Transmembrane</keyword>
<evidence type="ECO:0000259" key="9">
    <source>
        <dbReference type="Pfam" id="PF24576"/>
    </source>
</evidence>
<feature type="transmembrane region" description="Helical" evidence="8">
    <location>
        <begin position="487"/>
        <end position="511"/>
    </location>
</feature>
<evidence type="ECO:0000256" key="8">
    <source>
        <dbReference type="SAM" id="Phobius"/>
    </source>
</evidence>
<dbReference type="SUPFAM" id="SSF53850">
    <property type="entry name" value="Periplasmic binding protein-like II"/>
    <property type="match status" value="1"/>
</dbReference>
<feature type="transmembrane region" description="Helical" evidence="8">
    <location>
        <begin position="229"/>
        <end position="250"/>
    </location>
</feature>
<evidence type="ECO:0000256" key="1">
    <source>
        <dbReference type="ARBA" id="ARBA00004651"/>
    </source>
</evidence>
<evidence type="ECO:0000256" key="3">
    <source>
        <dbReference type="ARBA" id="ARBA00022692"/>
    </source>
</evidence>
<keyword evidence="4 8" id="KW-1133">Transmembrane helix</keyword>
<dbReference type="PANTHER" id="PTHR42643">
    <property type="entry name" value="IONOTROPIC RECEPTOR 20A-RELATED"/>
    <property type="match status" value="1"/>
</dbReference>
<dbReference type="InterPro" id="IPR057074">
    <property type="entry name" value="IR75A_N"/>
</dbReference>
<keyword evidence="5 8" id="KW-0472">Membrane</keyword>
<dbReference type="GO" id="GO:0005886">
    <property type="term" value="C:plasma membrane"/>
    <property type="evidence" value="ECO:0007669"/>
    <property type="project" value="UniProtKB-SubCell"/>
</dbReference>
<proteinExistence type="evidence at transcript level"/>
<dbReference type="AlphaFoldDB" id="A0A3S7SGU3"/>
<evidence type="ECO:0000256" key="5">
    <source>
        <dbReference type="ARBA" id="ARBA00023136"/>
    </source>
</evidence>
<keyword evidence="7" id="KW-0325">Glycoprotein</keyword>
<evidence type="ECO:0000256" key="7">
    <source>
        <dbReference type="ARBA" id="ARBA00023180"/>
    </source>
</evidence>
<keyword evidence="2" id="KW-1003">Cell membrane</keyword>
<feature type="transmembrane region" description="Helical" evidence="8">
    <location>
        <begin position="292"/>
        <end position="308"/>
    </location>
</feature>
<dbReference type="PANTHER" id="PTHR42643:SF30">
    <property type="entry name" value="IONOTROPIC RECEPTOR 40A-RELATED"/>
    <property type="match status" value="1"/>
</dbReference>
<comment type="subcellular location">
    <subcellularLocation>
        <location evidence="1">Cell membrane</location>
        <topology evidence="1">Multi-pass membrane protein</topology>
    </subcellularLocation>
</comment>
<organism evidence="10">
    <name type="scientific">Conopomorpha sinensis</name>
    <name type="common">litch fruit borer</name>
    <dbReference type="NCBI Taxonomy" id="940481"/>
    <lineage>
        <taxon>Eukaryota</taxon>
        <taxon>Metazoa</taxon>
        <taxon>Ecdysozoa</taxon>
        <taxon>Arthropoda</taxon>
        <taxon>Hexapoda</taxon>
        <taxon>Insecta</taxon>
        <taxon>Pterygota</taxon>
        <taxon>Neoptera</taxon>
        <taxon>Endopterygota</taxon>
        <taxon>Lepidoptera</taxon>
        <taxon>Glossata</taxon>
        <taxon>Ditrysia</taxon>
        <taxon>Tineoidea</taxon>
        <taxon>Gracillariidae</taxon>
        <taxon>Conopomorpha</taxon>
    </lineage>
</organism>
<name>A0A3S7SGU3_9NEOP</name>
<dbReference type="InterPro" id="IPR052192">
    <property type="entry name" value="Insect_Ionotropic_Sensory_Rcpt"/>
</dbReference>